<protein>
    <submittedName>
        <fullName evidence="3">SYT7 isoform 2</fullName>
    </submittedName>
</protein>
<dbReference type="InterPro" id="IPR001565">
    <property type="entry name" value="Synaptotagmin"/>
</dbReference>
<reference evidence="3" key="1">
    <citation type="submission" date="2017-12" db="EMBL/GenBank/DDBJ databases">
        <title>High-resolution comparative analysis of great ape genomes.</title>
        <authorList>
            <person name="Pollen A."/>
            <person name="Hastie A."/>
            <person name="Hormozdiari F."/>
            <person name="Dougherty M."/>
            <person name="Liu R."/>
            <person name="Chaisson M."/>
            <person name="Hoppe E."/>
            <person name="Hill C."/>
            <person name="Pang A."/>
            <person name="Hillier L."/>
            <person name="Baker C."/>
            <person name="Armstrong J."/>
            <person name="Shendure J."/>
            <person name="Paten B."/>
            <person name="Wilson R."/>
            <person name="Chao H."/>
            <person name="Schneider V."/>
            <person name="Ventura M."/>
            <person name="Kronenberg Z."/>
            <person name="Murali S."/>
            <person name="Gordon D."/>
            <person name="Cantsilieris S."/>
            <person name="Munson K."/>
            <person name="Nelson B."/>
            <person name="Raja A."/>
            <person name="Underwood J."/>
            <person name="Diekhans M."/>
            <person name="Fiddes I."/>
            <person name="Haussler D."/>
            <person name="Eichler E."/>
        </authorList>
    </citation>
    <scope>NUCLEOTIDE SEQUENCE [LARGE SCALE GENOMIC DNA]</scope>
    <source>
        <strain evidence="3">Susie</strain>
    </source>
</reference>
<dbReference type="GO" id="GO:0030276">
    <property type="term" value="F:clathrin binding"/>
    <property type="evidence" value="ECO:0007669"/>
    <property type="project" value="TreeGrafter"/>
</dbReference>
<name>A0A2J8SMT1_PONAB</name>
<gene>
    <name evidence="3" type="ORF">CR201_G0041603</name>
</gene>
<dbReference type="GO" id="GO:0008021">
    <property type="term" value="C:synaptic vesicle"/>
    <property type="evidence" value="ECO:0007669"/>
    <property type="project" value="TreeGrafter"/>
</dbReference>
<feature type="transmembrane region" description="Helical" evidence="2">
    <location>
        <begin position="20"/>
        <end position="41"/>
    </location>
</feature>
<dbReference type="GO" id="GO:0000149">
    <property type="term" value="F:SNARE binding"/>
    <property type="evidence" value="ECO:0007669"/>
    <property type="project" value="TreeGrafter"/>
</dbReference>
<keyword evidence="2" id="KW-1133">Transmembrane helix</keyword>
<dbReference type="GO" id="GO:0006906">
    <property type="term" value="P:vesicle fusion"/>
    <property type="evidence" value="ECO:0007669"/>
    <property type="project" value="TreeGrafter"/>
</dbReference>
<evidence type="ECO:0000313" key="3">
    <source>
        <dbReference type="EMBL" id="PNJ22072.1"/>
    </source>
</evidence>
<feature type="compositionally biased region" description="Basic and acidic residues" evidence="1">
    <location>
        <begin position="90"/>
        <end position="100"/>
    </location>
</feature>
<dbReference type="PRINTS" id="PR00399">
    <property type="entry name" value="SYNAPTOTAGMN"/>
</dbReference>
<dbReference type="GO" id="GO:0030424">
    <property type="term" value="C:axon"/>
    <property type="evidence" value="ECO:0007669"/>
    <property type="project" value="TreeGrafter"/>
</dbReference>
<evidence type="ECO:0000256" key="2">
    <source>
        <dbReference type="SAM" id="Phobius"/>
    </source>
</evidence>
<accession>A0A2J8SMT1</accession>
<evidence type="ECO:0000256" key="1">
    <source>
        <dbReference type="SAM" id="MobiDB-lite"/>
    </source>
</evidence>
<dbReference type="SUPFAM" id="SSF49562">
    <property type="entry name" value="C2 domain (Calcium/lipid-binding domain, CaLB)"/>
    <property type="match status" value="1"/>
</dbReference>
<dbReference type="GO" id="GO:0048791">
    <property type="term" value="P:calcium ion-regulated exocytosis of neurotransmitter"/>
    <property type="evidence" value="ECO:0007669"/>
    <property type="project" value="TreeGrafter"/>
</dbReference>
<dbReference type="Gene3D" id="2.60.40.150">
    <property type="entry name" value="C2 domain"/>
    <property type="match status" value="1"/>
</dbReference>
<keyword evidence="2" id="KW-0812">Transmembrane</keyword>
<keyword evidence="2" id="KW-0472">Membrane</keyword>
<dbReference type="EMBL" id="NDHI03003558">
    <property type="protein sequence ID" value="PNJ22072.1"/>
    <property type="molecule type" value="Genomic_DNA"/>
</dbReference>
<dbReference type="GO" id="GO:0005544">
    <property type="term" value="F:calcium-dependent phospholipid binding"/>
    <property type="evidence" value="ECO:0007669"/>
    <property type="project" value="TreeGrafter"/>
</dbReference>
<dbReference type="GO" id="GO:0001786">
    <property type="term" value="F:phosphatidylserine binding"/>
    <property type="evidence" value="ECO:0007669"/>
    <property type="project" value="TreeGrafter"/>
</dbReference>
<proteinExistence type="predicted"/>
<dbReference type="PANTHER" id="PTHR10024:SF344">
    <property type="entry name" value="SYNAPTOTAGMIN-7"/>
    <property type="match status" value="1"/>
</dbReference>
<dbReference type="PANTHER" id="PTHR10024">
    <property type="entry name" value="SYNAPTOTAGMIN"/>
    <property type="match status" value="1"/>
</dbReference>
<comment type="caution">
    <text evidence="3">The sequence shown here is derived from an EMBL/GenBank/DDBJ whole genome shotgun (WGS) entry which is preliminary data.</text>
</comment>
<organism evidence="3">
    <name type="scientific">Pongo abelii</name>
    <name type="common">Sumatran orangutan</name>
    <name type="synonym">Pongo pygmaeus abelii</name>
    <dbReference type="NCBI Taxonomy" id="9601"/>
    <lineage>
        <taxon>Eukaryota</taxon>
        <taxon>Metazoa</taxon>
        <taxon>Chordata</taxon>
        <taxon>Craniata</taxon>
        <taxon>Vertebrata</taxon>
        <taxon>Euteleostomi</taxon>
        <taxon>Mammalia</taxon>
        <taxon>Eutheria</taxon>
        <taxon>Euarchontoglires</taxon>
        <taxon>Primates</taxon>
        <taxon>Haplorrhini</taxon>
        <taxon>Catarrhini</taxon>
        <taxon>Hominidae</taxon>
        <taxon>Pongo</taxon>
    </lineage>
</organism>
<feature type="non-terminal residue" evidence="3">
    <location>
        <position position="175"/>
    </location>
</feature>
<sequence>MYRDPEAASPGAPSRDVLLVSAIITVSLSVTVVLCGLCHWCQRKLGKRYKNSLETVGTPDSGRGRSEKKAIKLPAGGKTVNTAPVPGQTPHDESDRRTEPHSSVSDLVNSLTSEMLMLSPGSEEDEAHEGCSRENLGRIQFSVGYNFQESTLTVKIMKAQELPAKDFSGTSDPFV</sequence>
<dbReference type="InterPro" id="IPR035892">
    <property type="entry name" value="C2_domain_sf"/>
</dbReference>
<dbReference type="GO" id="GO:0005886">
    <property type="term" value="C:plasma membrane"/>
    <property type="evidence" value="ECO:0007669"/>
    <property type="project" value="TreeGrafter"/>
</dbReference>
<dbReference type="AlphaFoldDB" id="A0A2J8SMT1"/>
<dbReference type="GO" id="GO:0005509">
    <property type="term" value="F:calcium ion binding"/>
    <property type="evidence" value="ECO:0007669"/>
    <property type="project" value="TreeGrafter"/>
</dbReference>
<feature type="region of interest" description="Disordered" evidence="1">
    <location>
        <begin position="53"/>
        <end position="105"/>
    </location>
</feature>